<dbReference type="EMBL" id="CVMG01000051">
    <property type="protein sequence ID" value="CRG52471.1"/>
    <property type="molecule type" value="Genomic_DNA"/>
</dbReference>
<accession>A0ABM9TK99</accession>
<dbReference type="Pfam" id="PF12961">
    <property type="entry name" value="DUF3850"/>
    <property type="match status" value="1"/>
</dbReference>
<comment type="caution">
    <text evidence="2">The sequence shown here is derived from an EMBL/GenBank/DDBJ whole genome shotgun (WGS) entry which is preliminary data.</text>
</comment>
<protein>
    <submittedName>
        <fullName evidence="2">Exported phage-related protein</fullName>
    </submittedName>
</protein>
<proteinExistence type="predicted"/>
<dbReference type="SUPFAM" id="SSF88697">
    <property type="entry name" value="PUA domain-like"/>
    <property type="match status" value="1"/>
</dbReference>
<dbReference type="InterPro" id="IPR039440">
    <property type="entry name" value="DUF3850"/>
</dbReference>
<dbReference type="RefSeq" id="WP_051373092.1">
    <property type="nucleotide sequence ID" value="NZ_CBLI010000310.1"/>
</dbReference>
<evidence type="ECO:0000259" key="1">
    <source>
        <dbReference type="Pfam" id="PF12961"/>
    </source>
</evidence>
<dbReference type="Proteomes" id="UP000047420">
    <property type="component" value="Unassembled WGS sequence"/>
</dbReference>
<evidence type="ECO:0000313" key="2">
    <source>
        <dbReference type="EMBL" id="CRG52471.1"/>
    </source>
</evidence>
<keyword evidence="3" id="KW-1185">Reference proteome</keyword>
<dbReference type="InterPro" id="IPR015947">
    <property type="entry name" value="PUA-like_sf"/>
</dbReference>
<organism evidence="2 3">
    <name type="scientific">Yersinia wautersii</name>
    <dbReference type="NCBI Taxonomy" id="1341643"/>
    <lineage>
        <taxon>Bacteria</taxon>
        <taxon>Pseudomonadati</taxon>
        <taxon>Pseudomonadota</taxon>
        <taxon>Gammaproteobacteria</taxon>
        <taxon>Enterobacterales</taxon>
        <taxon>Yersiniaceae</taxon>
        <taxon>Yersinia</taxon>
    </lineage>
</organism>
<name>A0ABM9TK99_9GAMM</name>
<sequence>MEKQKETTDIPAIIYLQNFINRRPAHGLTYGENLKALADLTYLECTLNKQSSSIDALKKQVEIVSGAAMKVSGYLDSIVTAIEATTHGKNCTTSYAHKTVSNVISAINKTESAYREVLDMQGTPQEVSPSLTVLPALHELKIIPEYFGAVFTGCKKAEFRLNDRNFSVGDYLILNEWELNSGYSGRRIVVEVSDITPCDFAIPNYVMLSFEGVDSIAHRLDGFDGGIPF</sequence>
<gene>
    <name evidence="2" type="ORF">ERS008478_04147</name>
</gene>
<reference evidence="2 3" key="1">
    <citation type="submission" date="2015-03" db="EMBL/GenBank/DDBJ databases">
        <authorList>
            <consortium name="Pathogen Informatics"/>
            <person name="Murphy D."/>
        </authorList>
    </citation>
    <scope>NUCLEOTIDE SEQUENCE [LARGE SCALE GENOMIC DNA]</scope>
    <source>
        <strain evidence="2 3">WP-931201</strain>
    </source>
</reference>
<dbReference type="Gene3D" id="2.30.130.30">
    <property type="entry name" value="Hypothetical protein"/>
    <property type="match status" value="1"/>
</dbReference>
<feature type="domain" description="DUF3850" evidence="1">
    <location>
        <begin position="138"/>
        <end position="209"/>
    </location>
</feature>
<evidence type="ECO:0000313" key="3">
    <source>
        <dbReference type="Proteomes" id="UP000047420"/>
    </source>
</evidence>